<dbReference type="InterPro" id="IPR003594">
    <property type="entry name" value="HATPase_dom"/>
</dbReference>
<keyword evidence="3" id="KW-0808">Transferase</keyword>
<dbReference type="InterPro" id="IPR005467">
    <property type="entry name" value="His_kinase_dom"/>
</dbReference>
<evidence type="ECO:0000256" key="4">
    <source>
        <dbReference type="ARBA" id="ARBA00022777"/>
    </source>
</evidence>
<feature type="transmembrane region" description="Helical" evidence="6">
    <location>
        <begin position="369"/>
        <end position="391"/>
    </location>
</feature>
<dbReference type="PROSITE" id="PS50109">
    <property type="entry name" value="HIS_KIN"/>
    <property type="match status" value="1"/>
</dbReference>
<feature type="transmembrane region" description="Helical" evidence="6">
    <location>
        <begin position="223"/>
        <end position="243"/>
    </location>
</feature>
<comment type="catalytic activity">
    <reaction evidence="1">
        <text>ATP + protein L-histidine = ADP + protein N-phospho-L-histidine.</text>
        <dbReference type="EC" id="2.7.13.3"/>
    </reaction>
</comment>
<dbReference type="Gene3D" id="3.30.565.10">
    <property type="entry name" value="Histidine kinase-like ATPase, C-terminal domain"/>
    <property type="match status" value="1"/>
</dbReference>
<keyword evidence="4 8" id="KW-0418">Kinase</keyword>
<evidence type="ECO:0000313" key="9">
    <source>
        <dbReference type="Proteomes" id="UP001589844"/>
    </source>
</evidence>
<reference evidence="8 9" key="1">
    <citation type="submission" date="2024-09" db="EMBL/GenBank/DDBJ databases">
        <authorList>
            <person name="Sun Q."/>
            <person name="Mori K."/>
        </authorList>
    </citation>
    <scope>NUCLEOTIDE SEQUENCE [LARGE SCALE GENOMIC DNA]</scope>
    <source>
        <strain evidence="8 9">CCM 8677</strain>
    </source>
</reference>
<organism evidence="8 9">
    <name type="scientific">Undibacterium danionis</name>
    <dbReference type="NCBI Taxonomy" id="1812100"/>
    <lineage>
        <taxon>Bacteria</taxon>
        <taxon>Pseudomonadati</taxon>
        <taxon>Pseudomonadota</taxon>
        <taxon>Betaproteobacteria</taxon>
        <taxon>Burkholderiales</taxon>
        <taxon>Oxalobacteraceae</taxon>
        <taxon>Undibacterium</taxon>
    </lineage>
</organism>
<dbReference type="Pfam" id="PF02518">
    <property type="entry name" value="HATPase_c"/>
    <property type="match status" value="1"/>
</dbReference>
<feature type="transmembrane region" description="Helical" evidence="6">
    <location>
        <begin position="397"/>
        <end position="415"/>
    </location>
</feature>
<evidence type="ECO:0000313" key="8">
    <source>
        <dbReference type="EMBL" id="MFC0349870.1"/>
    </source>
</evidence>
<feature type="transmembrane region" description="Helical" evidence="6">
    <location>
        <begin position="339"/>
        <end position="357"/>
    </location>
</feature>
<dbReference type="PANTHER" id="PTHR24421:SF10">
    <property type="entry name" value="NITRATE_NITRITE SENSOR PROTEIN NARQ"/>
    <property type="match status" value="1"/>
</dbReference>
<feature type="transmembrane region" description="Helical" evidence="6">
    <location>
        <begin position="280"/>
        <end position="302"/>
    </location>
</feature>
<keyword evidence="6" id="KW-1133">Transmembrane helix</keyword>
<feature type="transmembrane region" description="Helical" evidence="6">
    <location>
        <begin position="250"/>
        <end position="268"/>
    </location>
</feature>
<name>A0ABV6IDG9_9BURK</name>
<proteinExistence type="predicted"/>
<keyword evidence="9" id="KW-1185">Reference proteome</keyword>
<dbReference type="Gene3D" id="1.20.5.1930">
    <property type="match status" value="1"/>
</dbReference>
<dbReference type="SMART" id="SM00387">
    <property type="entry name" value="HATPase_c"/>
    <property type="match status" value="1"/>
</dbReference>
<dbReference type="EC" id="2.7.13.3" evidence="2"/>
<protein>
    <recommendedName>
        <fullName evidence="2">histidine kinase</fullName>
        <ecNumber evidence="2">2.7.13.3</ecNumber>
    </recommendedName>
</protein>
<dbReference type="InterPro" id="IPR036890">
    <property type="entry name" value="HATPase_C_sf"/>
</dbReference>
<evidence type="ECO:0000256" key="1">
    <source>
        <dbReference type="ARBA" id="ARBA00000085"/>
    </source>
</evidence>
<dbReference type="CDD" id="cd16917">
    <property type="entry name" value="HATPase_UhpB-NarQ-NarX-like"/>
    <property type="match status" value="1"/>
</dbReference>
<feature type="transmembrane region" description="Helical" evidence="6">
    <location>
        <begin position="21"/>
        <end position="41"/>
    </location>
</feature>
<evidence type="ECO:0000256" key="5">
    <source>
        <dbReference type="ARBA" id="ARBA00023012"/>
    </source>
</evidence>
<keyword evidence="6" id="KW-0812">Transmembrane</keyword>
<dbReference type="PANTHER" id="PTHR24421">
    <property type="entry name" value="NITRATE/NITRITE SENSOR PROTEIN NARX-RELATED"/>
    <property type="match status" value="1"/>
</dbReference>
<feature type="transmembrane region" description="Helical" evidence="6">
    <location>
        <begin position="314"/>
        <end position="333"/>
    </location>
</feature>
<dbReference type="PROSITE" id="PS51257">
    <property type="entry name" value="PROKAR_LIPOPROTEIN"/>
    <property type="match status" value="1"/>
</dbReference>
<evidence type="ECO:0000256" key="6">
    <source>
        <dbReference type="SAM" id="Phobius"/>
    </source>
</evidence>
<dbReference type="RefSeq" id="WP_390211693.1">
    <property type="nucleotide sequence ID" value="NZ_JBHLXJ010000009.1"/>
</dbReference>
<comment type="caution">
    <text evidence="8">The sequence shown here is derived from an EMBL/GenBank/DDBJ whole genome shotgun (WGS) entry which is preliminary data.</text>
</comment>
<dbReference type="GO" id="GO:0016301">
    <property type="term" value="F:kinase activity"/>
    <property type="evidence" value="ECO:0007669"/>
    <property type="project" value="UniProtKB-KW"/>
</dbReference>
<dbReference type="EMBL" id="JBHLXJ010000009">
    <property type="protein sequence ID" value="MFC0349870.1"/>
    <property type="molecule type" value="Genomic_DNA"/>
</dbReference>
<dbReference type="InterPro" id="IPR050482">
    <property type="entry name" value="Sensor_HK_TwoCompSys"/>
</dbReference>
<keyword evidence="6" id="KW-0472">Membrane</keyword>
<accession>A0ABV6IDG9</accession>
<keyword evidence="5" id="KW-0902">Two-component regulatory system</keyword>
<feature type="domain" description="Histidine kinase" evidence="7">
    <location>
        <begin position="467"/>
        <end position="657"/>
    </location>
</feature>
<evidence type="ECO:0000259" key="7">
    <source>
        <dbReference type="PROSITE" id="PS50109"/>
    </source>
</evidence>
<evidence type="ECO:0000256" key="3">
    <source>
        <dbReference type="ARBA" id="ARBA00022679"/>
    </source>
</evidence>
<dbReference type="SUPFAM" id="SSF55874">
    <property type="entry name" value="ATPase domain of HSP90 chaperone/DNA topoisomerase II/histidine kinase"/>
    <property type="match status" value="1"/>
</dbReference>
<dbReference type="Proteomes" id="UP001589844">
    <property type="component" value="Unassembled WGS sequence"/>
</dbReference>
<gene>
    <name evidence="8" type="ORF">ACFFJH_08630</name>
</gene>
<sequence>MKRDDWGLLKINQYVNRTLWGALWLIGSIACLALFWMFIWAEPVRQSDKKLTSVERWVEPLSHIEFTQTNFSKLAQRPLDFSLAHWESVSTPDIRPLPIASATGQDSQISQAWFRFTYVVPENVNPSSPLALYGTRIMGGGAYSVWVNRQLTYVNLENWRMQWNHPLFIPVPLQLSQPGQTIEIILAFPFREAQGYAVGSLYFDEAQDLNTSYKLRHFFQTTLPSATMIVGLLMGLLSLQFFLVRRNEAIHGILFLSSVAWFIVNLQYSTDFSENEVASVWFGQIVDASISWMLLFTFMFAIRLNGRAYPKREAAFAAYVLVNTVVTLPFWRWEMNALLLQHWILVFVSILLIISIAREYLKTRSIEQFVLTASLFFVICFGVHDLSYITSQTHPDHIFMSPYGTIMIFISFIFATQRKYLGALEIAENANATLSSKLVAKETELREKHNQLIAIEQRQAILLERQRLAKDMHDGVGSSLMTSLSMAENKSLDSTQVRRVLRECLDDLKLVIESLEPIEHDLSTLLGALRYRIGDRLEGAGLKVLWQMDDLPAITWLDAPQALRILRIVQEIITNVLKHAKASSISIATRLKTPANSDPHVLIRIEDDGIGFDTANYAAGRGLQNIRDRADSLNAVLSISSKLGQGTVIELRLAINQN</sequence>
<evidence type="ECO:0000256" key="2">
    <source>
        <dbReference type="ARBA" id="ARBA00012438"/>
    </source>
</evidence>